<organism evidence="2 3">
    <name type="scientific">Williamsia maris</name>
    <dbReference type="NCBI Taxonomy" id="72806"/>
    <lineage>
        <taxon>Bacteria</taxon>
        <taxon>Bacillati</taxon>
        <taxon>Actinomycetota</taxon>
        <taxon>Actinomycetes</taxon>
        <taxon>Mycobacteriales</taxon>
        <taxon>Nocardiaceae</taxon>
        <taxon>Williamsia</taxon>
    </lineage>
</organism>
<dbReference type="Gene3D" id="3.10.180.10">
    <property type="entry name" value="2,3-Dihydroxybiphenyl 1,2-Dioxygenase, domain 1"/>
    <property type="match status" value="1"/>
</dbReference>
<dbReference type="PANTHER" id="PTHR36503:SF2">
    <property type="entry name" value="BLR2408 PROTEIN"/>
    <property type="match status" value="1"/>
</dbReference>
<dbReference type="SUPFAM" id="SSF54593">
    <property type="entry name" value="Glyoxalase/Bleomycin resistance protein/Dihydroxybiphenyl dioxygenase"/>
    <property type="match status" value="1"/>
</dbReference>
<keyword evidence="3" id="KW-1185">Reference proteome</keyword>
<dbReference type="InterPro" id="IPR004360">
    <property type="entry name" value="Glyas_Fos-R_dOase_dom"/>
</dbReference>
<dbReference type="EMBL" id="JAMTCJ010000004">
    <property type="protein sequence ID" value="MCP2177913.1"/>
    <property type="molecule type" value="Genomic_DNA"/>
</dbReference>
<dbReference type="PROSITE" id="PS51819">
    <property type="entry name" value="VOC"/>
    <property type="match status" value="1"/>
</dbReference>
<evidence type="ECO:0000313" key="2">
    <source>
        <dbReference type="EMBL" id="MCP2177913.1"/>
    </source>
</evidence>
<dbReference type="Pfam" id="PF00903">
    <property type="entry name" value="Glyoxalase"/>
    <property type="match status" value="1"/>
</dbReference>
<reference evidence="2 3" key="1">
    <citation type="submission" date="2022-06" db="EMBL/GenBank/DDBJ databases">
        <title>Genomic Encyclopedia of Archaeal and Bacterial Type Strains, Phase II (KMG-II): from individual species to whole genera.</title>
        <authorList>
            <person name="Goeker M."/>
        </authorList>
    </citation>
    <scope>NUCLEOTIDE SEQUENCE [LARGE SCALE GENOMIC DNA]</scope>
    <source>
        <strain evidence="2 3">DSM 44693</strain>
    </source>
</reference>
<dbReference type="PANTHER" id="PTHR36503">
    <property type="entry name" value="BLR2520 PROTEIN"/>
    <property type="match status" value="1"/>
</dbReference>
<dbReference type="Proteomes" id="UP001206895">
    <property type="component" value="Unassembled WGS sequence"/>
</dbReference>
<dbReference type="InterPro" id="IPR037523">
    <property type="entry name" value="VOC_core"/>
</dbReference>
<protein>
    <recommendedName>
        <fullName evidence="1">VOC domain-containing protein</fullName>
    </recommendedName>
</protein>
<proteinExistence type="predicted"/>
<dbReference type="RefSeq" id="WP_253662883.1">
    <property type="nucleotide sequence ID" value="NZ_BAAAJQ010000003.1"/>
</dbReference>
<comment type="caution">
    <text evidence="2">The sequence shown here is derived from an EMBL/GenBank/DDBJ whole genome shotgun (WGS) entry which is preliminary data.</text>
</comment>
<name>A0ABT1HJ07_9NOCA</name>
<gene>
    <name evidence="2" type="ORF">LX13_003754</name>
</gene>
<evidence type="ECO:0000313" key="3">
    <source>
        <dbReference type="Proteomes" id="UP001206895"/>
    </source>
</evidence>
<sequence length="143" mass="14990">MKQQVSFITFATPDLDEARSFYCAGLGWEPLLDVPGEILFFQVAPGLLLGLFDADSFESDLAGAGNGSTVSGVTIANNVDSRDEVIAVVDQMAAAGATILKPPQDGAFGGIFHAHVADPNGVIWEIAHNPGWRVEADGTVVFG</sequence>
<feature type="domain" description="VOC" evidence="1">
    <location>
        <begin position="4"/>
        <end position="129"/>
    </location>
</feature>
<dbReference type="InterPro" id="IPR029068">
    <property type="entry name" value="Glyas_Bleomycin-R_OHBP_Dase"/>
</dbReference>
<evidence type="ECO:0000259" key="1">
    <source>
        <dbReference type="PROSITE" id="PS51819"/>
    </source>
</evidence>
<accession>A0ABT1HJ07</accession>